<dbReference type="GO" id="GO:0004029">
    <property type="term" value="F:aldehyde dehydrogenase (NAD+) activity"/>
    <property type="evidence" value="ECO:0007669"/>
    <property type="project" value="TreeGrafter"/>
</dbReference>
<reference evidence="2 3" key="1">
    <citation type="submission" date="2017-07" db="EMBL/GenBank/DDBJ databases">
        <title>Annotated genome sequence of Bacterioplanes sanyensis isolated from Red Sea.</title>
        <authorList>
            <person name="Rehman Z.U."/>
        </authorList>
    </citation>
    <scope>NUCLEOTIDE SEQUENCE [LARGE SCALE GENOMIC DNA]</scope>
    <source>
        <strain evidence="2 3">NV9</strain>
    </source>
</reference>
<accession>A0A222FH07</accession>
<dbReference type="InterPro" id="IPR001509">
    <property type="entry name" value="Epimerase_deHydtase"/>
</dbReference>
<dbReference type="Proteomes" id="UP000202440">
    <property type="component" value="Chromosome"/>
</dbReference>
<dbReference type="PANTHER" id="PTHR48079">
    <property type="entry name" value="PROTEIN YEEZ"/>
    <property type="match status" value="1"/>
</dbReference>
<dbReference type="KEGG" id="bsan:CHH28_04795"/>
<evidence type="ECO:0000259" key="1">
    <source>
        <dbReference type="Pfam" id="PF01370"/>
    </source>
</evidence>
<name>A0A222FH07_9GAMM</name>
<protein>
    <submittedName>
        <fullName evidence="2">NAD(P)-dependent oxidoreductase</fullName>
    </submittedName>
</protein>
<feature type="domain" description="NAD-dependent epimerase/dehydratase" evidence="1">
    <location>
        <begin position="4"/>
        <end position="169"/>
    </location>
</feature>
<evidence type="ECO:0000313" key="2">
    <source>
        <dbReference type="EMBL" id="ASP38039.1"/>
    </source>
</evidence>
<dbReference type="EMBL" id="CP022530">
    <property type="protein sequence ID" value="ASP38039.1"/>
    <property type="molecule type" value="Genomic_DNA"/>
</dbReference>
<dbReference type="InterPro" id="IPR051783">
    <property type="entry name" value="NAD(P)-dependent_oxidoreduct"/>
</dbReference>
<dbReference type="PANTHER" id="PTHR48079:SF6">
    <property type="entry name" value="NAD(P)-BINDING DOMAIN-CONTAINING PROTEIN-RELATED"/>
    <property type="match status" value="1"/>
</dbReference>
<dbReference type="SUPFAM" id="SSF51735">
    <property type="entry name" value="NAD(P)-binding Rossmann-fold domains"/>
    <property type="match status" value="1"/>
</dbReference>
<dbReference type="Pfam" id="PF01370">
    <property type="entry name" value="Epimerase"/>
    <property type="match status" value="1"/>
</dbReference>
<dbReference type="CDD" id="cd05266">
    <property type="entry name" value="SDR_a4"/>
    <property type="match status" value="1"/>
</dbReference>
<dbReference type="GO" id="GO:0005737">
    <property type="term" value="C:cytoplasm"/>
    <property type="evidence" value="ECO:0007669"/>
    <property type="project" value="TreeGrafter"/>
</dbReference>
<proteinExistence type="predicted"/>
<dbReference type="InterPro" id="IPR036291">
    <property type="entry name" value="NAD(P)-bd_dom_sf"/>
</dbReference>
<dbReference type="OrthoDB" id="9808276at2"/>
<organism evidence="2 3">
    <name type="scientific">Bacterioplanes sanyensis</name>
    <dbReference type="NCBI Taxonomy" id="1249553"/>
    <lineage>
        <taxon>Bacteria</taxon>
        <taxon>Pseudomonadati</taxon>
        <taxon>Pseudomonadota</taxon>
        <taxon>Gammaproteobacteria</taxon>
        <taxon>Oceanospirillales</taxon>
        <taxon>Oceanospirillaceae</taxon>
        <taxon>Bacterioplanes</taxon>
    </lineage>
</organism>
<dbReference type="Gene3D" id="3.40.50.720">
    <property type="entry name" value="NAD(P)-binding Rossmann-like Domain"/>
    <property type="match status" value="1"/>
</dbReference>
<dbReference type="AlphaFoldDB" id="A0A222FH07"/>
<sequence>MARILIVGAGDIGGTLANHLQQQGHDVVAVRRSDKPVGEGVTLIQADVAEPDTLTALAQPVDIVVYSVASPEFSKEGYHTFYYKGLRNVLKAVRGQSPKRVFFVSSSSVYHQMDGEWVDESSATEPTSFAGKEMLAAEQALQKDKLPGTVVRFTGIYGPGRNRMIEQARHGGHCDPEPPVWTNRIHRDDCIGVLSMLIQRALDDQPLDDVYLATDDEPATLFDVLEWMKDRIGDVDPDHDMPEVTRRANRRCCNKRLKSLGYEFRYANYRDGYDELLTAMGLI</sequence>
<evidence type="ECO:0000313" key="3">
    <source>
        <dbReference type="Proteomes" id="UP000202440"/>
    </source>
</evidence>
<keyword evidence="3" id="KW-1185">Reference proteome</keyword>
<gene>
    <name evidence="2" type="ORF">CHH28_04795</name>
</gene>